<protein>
    <submittedName>
        <fullName evidence="2">DUF2335 domain-containing protein</fullName>
    </submittedName>
</protein>
<accession>A0AAW8XQP7</accession>
<feature type="transmembrane region" description="Helical" evidence="1">
    <location>
        <begin position="69"/>
        <end position="86"/>
    </location>
</feature>
<name>A0AAW8XQP7_9ENTR</name>
<sequence>MNKPELAGIMMQVTHTRSGPLPDPDELARYEKISPGFALEILEMAKSEQKHRHSHLSKGQSGAIWRDRIGQIFGMVSVFVFSYIAYEMIQRGAYGWATGLLGVELVALTSVFVVGRKDKLPNQSNKAKK</sequence>
<evidence type="ECO:0000313" key="2">
    <source>
        <dbReference type="EMBL" id="MDV0841970.1"/>
    </source>
</evidence>
<dbReference type="RefSeq" id="WP_227549686.1">
    <property type="nucleotide sequence ID" value="NZ_JAOUTP010000009.1"/>
</dbReference>
<organism evidence="2 3">
    <name type="scientific">Klebsiella quasipneumoniae subsp. quasipneumoniae</name>
    <dbReference type="NCBI Taxonomy" id="1667327"/>
    <lineage>
        <taxon>Bacteria</taxon>
        <taxon>Pseudomonadati</taxon>
        <taxon>Pseudomonadota</taxon>
        <taxon>Gammaproteobacteria</taxon>
        <taxon>Enterobacterales</taxon>
        <taxon>Enterobacteriaceae</taxon>
        <taxon>Klebsiella/Raoultella group</taxon>
        <taxon>Klebsiella</taxon>
        <taxon>Klebsiella pneumoniae complex</taxon>
    </lineage>
</organism>
<dbReference type="AlphaFoldDB" id="A0AAW8XQP7"/>
<proteinExistence type="predicted"/>
<keyword evidence="1" id="KW-1133">Transmembrane helix</keyword>
<dbReference type="Pfam" id="PF10097">
    <property type="entry name" value="DUF2335"/>
    <property type="match status" value="1"/>
</dbReference>
<gene>
    <name evidence="2" type="ORF">RZP41_11960</name>
</gene>
<dbReference type="InterPro" id="IPR019284">
    <property type="entry name" value="RP532"/>
</dbReference>
<comment type="caution">
    <text evidence="2">The sequence shown here is derived from an EMBL/GenBank/DDBJ whole genome shotgun (WGS) entry which is preliminary data.</text>
</comment>
<reference evidence="2" key="1">
    <citation type="submission" date="2023-10" db="EMBL/GenBank/DDBJ databases">
        <title>Surveillance and assessment of the effects of hospital wastewater treatment on clearance of pathogenic bacterial and antimicrobial resistance genes.</title>
        <authorList>
            <person name="Wu Y."/>
        </authorList>
    </citation>
    <scope>NUCLEOTIDE SEQUENCE</scope>
    <source>
        <strain evidence="2">23-M-SRM-33-1</strain>
    </source>
</reference>
<evidence type="ECO:0000256" key="1">
    <source>
        <dbReference type="SAM" id="Phobius"/>
    </source>
</evidence>
<feature type="transmembrane region" description="Helical" evidence="1">
    <location>
        <begin position="92"/>
        <end position="114"/>
    </location>
</feature>
<dbReference type="EMBL" id="JAWHZD010000005">
    <property type="protein sequence ID" value="MDV0841970.1"/>
    <property type="molecule type" value="Genomic_DNA"/>
</dbReference>
<keyword evidence="1" id="KW-0812">Transmembrane</keyword>
<evidence type="ECO:0000313" key="3">
    <source>
        <dbReference type="Proteomes" id="UP001284547"/>
    </source>
</evidence>
<keyword evidence="1" id="KW-0472">Membrane</keyword>
<dbReference type="Proteomes" id="UP001284547">
    <property type="component" value="Unassembled WGS sequence"/>
</dbReference>